<sequence length="45" mass="4824">MPQAQIPPVYFFIFRENAAAGARPAEAGAVQWKTPPPFQGAALPI</sequence>
<dbReference type="EMBL" id="CP006773">
    <property type="protein sequence ID" value="AHD03033.1"/>
    <property type="molecule type" value="Genomic_DNA"/>
</dbReference>
<gene>
    <name evidence="1" type="ORF">METH_09165</name>
</gene>
<name>V9VYK0_9RHOB</name>
<dbReference type="Proteomes" id="UP000018780">
    <property type="component" value="Chromosome"/>
</dbReference>
<dbReference type="PATRIC" id="fig|999552.6.peg.1832"/>
<evidence type="ECO:0000313" key="1">
    <source>
        <dbReference type="EMBL" id="AHD03033.1"/>
    </source>
</evidence>
<dbReference type="KEGG" id="lmd:METH_09165"/>
<dbReference type="AlphaFoldDB" id="V9VYK0"/>
<protein>
    <submittedName>
        <fullName evidence="1">Uncharacterized protein</fullName>
    </submittedName>
</protein>
<keyword evidence="2" id="KW-1185">Reference proteome</keyword>
<reference evidence="1 2" key="1">
    <citation type="submission" date="2013-09" db="EMBL/GenBank/DDBJ databases">
        <authorList>
            <consortium name="DOE Joint Genome Institute"/>
            <person name="Klenk H.-P."/>
            <person name="Huntemann M."/>
            <person name="Han J."/>
            <person name="Chen A."/>
            <person name="Kyrpides N."/>
            <person name="Mavromatis K."/>
            <person name="Markowitz V."/>
            <person name="Palaniappan K."/>
            <person name="Ivanova N."/>
            <person name="Schaumberg A."/>
            <person name="Pati A."/>
            <person name="Liolios K."/>
            <person name="Nordberg H.P."/>
            <person name="Cantor M.N."/>
            <person name="Hua S.X."/>
            <person name="Woyke T."/>
        </authorList>
    </citation>
    <scope>NUCLEOTIDE SEQUENCE [LARGE SCALE GENOMIC DNA]</scope>
    <source>
        <strain evidence="1 2">DSM 14336</strain>
    </source>
</reference>
<dbReference type="HOGENOM" id="CLU_3201541_0_0_5"/>
<evidence type="ECO:0000313" key="2">
    <source>
        <dbReference type="Proteomes" id="UP000018780"/>
    </source>
</evidence>
<organism evidence="1 2">
    <name type="scientific">Leisingera methylohalidivorans DSM 14336</name>
    <dbReference type="NCBI Taxonomy" id="999552"/>
    <lineage>
        <taxon>Bacteria</taxon>
        <taxon>Pseudomonadati</taxon>
        <taxon>Pseudomonadota</taxon>
        <taxon>Alphaproteobacteria</taxon>
        <taxon>Rhodobacterales</taxon>
        <taxon>Roseobacteraceae</taxon>
        <taxon>Leisingera</taxon>
    </lineage>
</organism>
<accession>V9VYK0</accession>
<proteinExistence type="predicted"/>